<dbReference type="Proteomes" id="UP001549363">
    <property type="component" value="Unassembled WGS sequence"/>
</dbReference>
<keyword evidence="2" id="KW-0808">Transferase</keyword>
<dbReference type="EMBL" id="JBEPSB010000023">
    <property type="protein sequence ID" value="MET4562667.1"/>
    <property type="molecule type" value="Genomic_DNA"/>
</dbReference>
<proteinExistence type="predicted"/>
<evidence type="ECO:0000313" key="2">
    <source>
        <dbReference type="EMBL" id="MET4562667.1"/>
    </source>
</evidence>
<reference evidence="2 3" key="1">
    <citation type="submission" date="2024-06" db="EMBL/GenBank/DDBJ databases">
        <title>Sorghum-associated microbial communities from plants grown in Nebraska, USA.</title>
        <authorList>
            <person name="Schachtman D."/>
        </authorList>
    </citation>
    <scope>NUCLEOTIDE SEQUENCE [LARGE SCALE GENOMIC DNA]</scope>
    <source>
        <strain evidence="2 3">736</strain>
    </source>
</reference>
<dbReference type="SUPFAM" id="SSF55729">
    <property type="entry name" value="Acyl-CoA N-acyltransferases (Nat)"/>
    <property type="match status" value="1"/>
</dbReference>
<dbReference type="EC" id="2.3.1.266" evidence="2"/>
<feature type="domain" description="N-acetyltransferase" evidence="1">
    <location>
        <begin position="3"/>
        <end position="155"/>
    </location>
</feature>
<sequence>MQLFVREMDDRWATELLHWTYSAPYDFYNNELSSETLKEILDNSYQAIVNDNEELIGYFCTGISAQVPSGHEVDAYLENGIDIGIGLKPDLTGKGFGTEFFSFIVSHVQQTTHAPLRLTVAKFNTRAIHLYEKLGFEKKLEFKHQAIRFITMLKE</sequence>
<dbReference type="PANTHER" id="PTHR43415">
    <property type="entry name" value="SPERMIDINE N(1)-ACETYLTRANSFERASE"/>
    <property type="match status" value="1"/>
</dbReference>
<dbReference type="Gene3D" id="3.40.630.30">
    <property type="match status" value="1"/>
</dbReference>
<protein>
    <submittedName>
        <fullName evidence="2">Ribosomal-protein-alanine N-acetyltransferase</fullName>
        <ecNumber evidence="2">2.3.1.266</ecNumber>
    </submittedName>
</protein>
<dbReference type="PROSITE" id="PS51186">
    <property type="entry name" value="GNAT"/>
    <property type="match status" value="1"/>
</dbReference>
<comment type="caution">
    <text evidence="2">The sequence shown here is derived from an EMBL/GenBank/DDBJ whole genome shotgun (WGS) entry which is preliminary data.</text>
</comment>
<evidence type="ECO:0000313" key="3">
    <source>
        <dbReference type="Proteomes" id="UP001549363"/>
    </source>
</evidence>
<accession>A0ABV2PP00</accession>
<dbReference type="Pfam" id="PF00583">
    <property type="entry name" value="Acetyltransf_1"/>
    <property type="match status" value="1"/>
</dbReference>
<dbReference type="GO" id="GO:0008999">
    <property type="term" value="F:protein-N-terminal-alanine acetyltransferase activity"/>
    <property type="evidence" value="ECO:0007669"/>
    <property type="project" value="UniProtKB-EC"/>
</dbReference>
<keyword evidence="3" id="KW-1185">Reference proteome</keyword>
<dbReference type="PANTHER" id="PTHR43415:SF3">
    <property type="entry name" value="GNAT-FAMILY ACETYLTRANSFERASE"/>
    <property type="match status" value="1"/>
</dbReference>
<keyword evidence="2" id="KW-0012">Acyltransferase</keyword>
<dbReference type="InterPro" id="IPR000182">
    <property type="entry name" value="GNAT_dom"/>
</dbReference>
<gene>
    <name evidence="2" type="ORF">ABIA69_003858</name>
</gene>
<dbReference type="InterPro" id="IPR016181">
    <property type="entry name" value="Acyl_CoA_acyltransferase"/>
</dbReference>
<organism evidence="2 3">
    <name type="scientific">Lysinibacillus parviboronicapiens</name>
    <dbReference type="NCBI Taxonomy" id="436516"/>
    <lineage>
        <taxon>Bacteria</taxon>
        <taxon>Bacillati</taxon>
        <taxon>Bacillota</taxon>
        <taxon>Bacilli</taxon>
        <taxon>Bacillales</taxon>
        <taxon>Bacillaceae</taxon>
        <taxon>Lysinibacillus</taxon>
    </lineage>
</organism>
<evidence type="ECO:0000259" key="1">
    <source>
        <dbReference type="PROSITE" id="PS51186"/>
    </source>
</evidence>
<name>A0ABV2PP00_9BACI</name>
<dbReference type="RefSeq" id="WP_354472619.1">
    <property type="nucleotide sequence ID" value="NZ_JBEPSB010000023.1"/>
</dbReference>